<dbReference type="InterPro" id="IPR013083">
    <property type="entry name" value="Znf_RING/FYVE/PHD"/>
</dbReference>
<dbReference type="InterPro" id="IPR001841">
    <property type="entry name" value="Znf_RING"/>
</dbReference>
<feature type="domain" description="RING-type" evidence="10">
    <location>
        <begin position="111"/>
        <end position="138"/>
    </location>
</feature>
<feature type="region of interest" description="Disordered" evidence="9">
    <location>
        <begin position="633"/>
        <end position="685"/>
    </location>
</feature>
<gene>
    <name evidence="11" type="ORF">TEA_012113</name>
</gene>
<evidence type="ECO:0000256" key="8">
    <source>
        <dbReference type="PROSITE-ProRule" id="PRU00175"/>
    </source>
</evidence>
<keyword evidence="7" id="KW-0862">Zinc</keyword>
<evidence type="ECO:0000256" key="1">
    <source>
        <dbReference type="ARBA" id="ARBA00000900"/>
    </source>
</evidence>
<comment type="caution">
    <text evidence="11">The sequence shown here is derived from an EMBL/GenBank/DDBJ whole genome shotgun (WGS) entry which is preliminary data.</text>
</comment>
<feature type="compositionally biased region" description="Polar residues" evidence="9">
    <location>
        <begin position="653"/>
        <end position="662"/>
    </location>
</feature>
<keyword evidence="5 8" id="KW-0863">Zinc-finger</keyword>
<evidence type="ECO:0000313" key="12">
    <source>
        <dbReference type="Proteomes" id="UP000306102"/>
    </source>
</evidence>
<proteinExistence type="predicted"/>
<name>A0A4S4EBG5_CAMSN</name>
<dbReference type="PANTHER" id="PTHR46463:SF27">
    <property type="entry name" value="OS03G0788800 PROTEIN"/>
    <property type="match status" value="1"/>
</dbReference>
<keyword evidence="4" id="KW-0479">Metal-binding</keyword>
<evidence type="ECO:0000256" key="2">
    <source>
        <dbReference type="ARBA" id="ARBA00012483"/>
    </source>
</evidence>
<protein>
    <recommendedName>
        <fullName evidence="2">RING-type E3 ubiquitin transferase</fullName>
        <ecNumber evidence="2">2.3.2.27</ecNumber>
    </recommendedName>
</protein>
<dbReference type="EC" id="2.3.2.27" evidence="2"/>
<evidence type="ECO:0000256" key="4">
    <source>
        <dbReference type="ARBA" id="ARBA00022723"/>
    </source>
</evidence>
<dbReference type="PROSITE" id="PS50089">
    <property type="entry name" value="ZF_RING_2"/>
    <property type="match status" value="2"/>
</dbReference>
<evidence type="ECO:0000256" key="9">
    <source>
        <dbReference type="SAM" id="MobiDB-lite"/>
    </source>
</evidence>
<keyword evidence="3" id="KW-0808">Transferase</keyword>
<dbReference type="PANTHER" id="PTHR46463">
    <property type="entry name" value="ZINC FINGER, RING/FYVE/PHD-TYPE"/>
    <property type="match status" value="1"/>
</dbReference>
<evidence type="ECO:0000256" key="6">
    <source>
        <dbReference type="ARBA" id="ARBA00022786"/>
    </source>
</evidence>
<dbReference type="Proteomes" id="UP000306102">
    <property type="component" value="Unassembled WGS sequence"/>
</dbReference>
<feature type="compositionally biased region" description="Basic and acidic residues" evidence="9">
    <location>
        <begin position="633"/>
        <end position="643"/>
    </location>
</feature>
<feature type="compositionally biased region" description="Polar residues" evidence="9">
    <location>
        <begin position="543"/>
        <end position="556"/>
    </location>
</feature>
<feature type="compositionally biased region" description="Low complexity" evidence="9">
    <location>
        <begin position="673"/>
        <end position="685"/>
    </location>
</feature>
<accession>A0A4S4EBG5</accession>
<dbReference type="Pfam" id="PF17123">
    <property type="entry name" value="zf-RING_11"/>
    <property type="match status" value="2"/>
</dbReference>
<sequence length="685" mass="74954">MEDSKGSAAMEEGRAAVLENGRGSVAAVLQRKIAEQRFLRIVTLATLSKGLRDRWFGSSIRVRIETYEKSIKRHGKIRYEGMDEINKTESHLTSAAAFVEGGIQESCDDACSICLEAFIESDPSTVTTCKHEFHLQCILECQELLEAVERERSFRFNPSRNSTIFHHPTLGGFELQHLPVGANDAELEERIIQHLAAAAAMGRAHHHIARRDGPRSRSSVHGRPQFVVLSSHPNSPPAYLAPVGGESEPATITVASPSVPLAGGDEPQQHRHQFHSVQTDQFSSSSSGSTMIPGNRQGISAHNRAYEIDGSDHQYESGLKLTRRVPGMDEINKTESHLTSAAAFVEGGIQESCDDACSICLEAFIESDPSTVTTCKHEFHLQCILECQELLEAVERERSFRFNPSRNSTIFHHPTLGGFELQHLPVGANDAELEERIIQHLAAAAAMGRAHHHIARRDGPRSRSSVHGRPQFVVLSSHPNSPPAYLAPVGGESEPATITVASPSVPLAGGDEPQQHRHQFHSVQTDQFSSSSSGSTMIPGNRQGISAHNRQTSLPNQDRAGPSDLQSFSESVKSRFNSMSMRYKETISKGTRGWRERLFSRSNTSVADIGSEVRREVNAGIASVSRLMERLETRENSRADHASASHNLAGPSVTEQLNQNNVETRHETSRNDSSTAAIAASSVSN</sequence>
<evidence type="ECO:0000313" key="11">
    <source>
        <dbReference type="EMBL" id="THG13541.1"/>
    </source>
</evidence>
<feature type="domain" description="RING-type" evidence="10">
    <location>
        <begin position="357"/>
        <end position="384"/>
    </location>
</feature>
<reference evidence="11 12" key="1">
    <citation type="journal article" date="2018" name="Proc. Natl. Acad. Sci. U.S.A.">
        <title>Draft genome sequence of Camellia sinensis var. sinensis provides insights into the evolution of the tea genome and tea quality.</title>
        <authorList>
            <person name="Wei C."/>
            <person name="Yang H."/>
            <person name="Wang S."/>
            <person name="Zhao J."/>
            <person name="Liu C."/>
            <person name="Gao L."/>
            <person name="Xia E."/>
            <person name="Lu Y."/>
            <person name="Tai Y."/>
            <person name="She G."/>
            <person name="Sun J."/>
            <person name="Cao H."/>
            <person name="Tong W."/>
            <person name="Gao Q."/>
            <person name="Li Y."/>
            <person name="Deng W."/>
            <person name="Jiang X."/>
            <person name="Wang W."/>
            <person name="Chen Q."/>
            <person name="Zhang S."/>
            <person name="Li H."/>
            <person name="Wu J."/>
            <person name="Wang P."/>
            <person name="Li P."/>
            <person name="Shi C."/>
            <person name="Zheng F."/>
            <person name="Jian J."/>
            <person name="Huang B."/>
            <person name="Shan D."/>
            <person name="Shi M."/>
            <person name="Fang C."/>
            <person name="Yue Y."/>
            <person name="Li F."/>
            <person name="Li D."/>
            <person name="Wei S."/>
            <person name="Han B."/>
            <person name="Jiang C."/>
            <person name="Yin Y."/>
            <person name="Xia T."/>
            <person name="Zhang Z."/>
            <person name="Bennetzen J.L."/>
            <person name="Zhao S."/>
            <person name="Wan X."/>
        </authorList>
    </citation>
    <scope>NUCLEOTIDE SEQUENCE [LARGE SCALE GENOMIC DNA]</scope>
    <source>
        <strain evidence="12">cv. Shuchazao</strain>
        <tissue evidence="11">Leaf</tissue>
    </source>
</reference>
<dbReference type="Gene3D" id="3.30.40.10">
    <property type="entry name" value="Zinc/RING finger domain, C3HC4 (zinc finger)"/>
    <property type="match status" value="2"/>
</dbReference>
<dbReference type="GO" id="GO:0061630">
    <property type="term" value="F:ubiquitin protein ligase activity"/>
    <property type="evidence" value="ECO:0007669"/>
    <property type="project" value="UniProtKB-EC"/>
</dbReference>
<evidence type="ECO:0000256" key="3">
    <source>
        <dbReference type="ARBA" id="ARBA00022679"/>
    </source>
</evidence>
<evidence type="ECO:0000259" key="10">
    <source>
        <dbReference type="PROSITE" id="PS50089"/>
    </source>
</evidence>
<keyword evidence="12" id="KW-1185">Reference proteome</keyword>
<comment type="catalytic activity">
    <reaction evidence="1">
        <text>S-ubiquitinyl-[E2 ubiquitin-conjugating enzyme]-L-cysteine + [acceptor protein]-L-lysine = [E2 ubiquitin-conjugating enzyme]-L-cysteine + N(6)-ubiquitinyl-[acceptor protein]-L-lysine.</text>
        <dbReference type="EC" id="2.3.2.27"/>
    </reaction>
</comment>
<keyword evidence="6" id="KW-0833">Ubl conjugation pathway</keyword>
<dbReference type="SMART" id="SM00184">
    <property type="entry name" value="RING"/>
    <property type="match status" value="2"/>
</dbReference>
<dbReference type="EMBL" id="SDRB02005849">
    <property type="protein sequence ID" value="THG13541.1"/>
    <property type="molecule type" value="Genomic_DNA"/>
</dbReference>
<feature type="region of interest" description="Disordered" evidence="9">
    <location>
        <begin position="473"/>
        <end position="566"/>
    </location>
</feature>
<dbReference type="AlphaFoldDB" id="A0A4S4EBG5"/>
<organism evidence="11 12">
    <name type="scientific">Camellia sinensis var. sinensis</name>
    <name type="common">China tea</name>
    <dbReference type="NCBI Taxonomy" id="542762"/>
    <lineage>
        <taxon>Eukaryota</taxon>
        <taxon>Viridiplantae</taxon>
        <taxon>Streptophyta</taxon>
        <taxon>Embryophyta</taxon>
        <taxon>Tracheophyta</taxon>
        <taxon>Spermatophyta</taxon>
        <taxon>Magnoliopsida</taxon>
        <taxon>eudicotyledons</taxon>
        <taxon>Gunneridae</taxon>
        <taxon>Pentapetalae</taxon>
        <taxon>asterids</taxon>
        <taxon>Ericales</taxon>
        <taxon>Theaceae</taxon>
        <taxon>Camellia</taxon>
    </lineage>
</organism>
<evidence type="ECO:0000256" key="7">
    <source>
        <dbReference type="ARBA" id="ARBA00022833"/>
    </source>
</evidence>
<dbReference type="SUPFAM" id="SSF57850">
    <property type="entry name" value="RING/U-box"/>
    <property type="match status" value="2"/>
</dbReference>
<evidence type="ECO:0000256" key="5">
    <source>
        <dbReference type="ARBA" id="ARBA00022771"/>
    </source>
</evidence>
<dbReference type="GO" id="GO:0008270">
    <property type="term" value="F:zinc ion binding"/>
    <property type="evidence" value="ECO:0007669"/>
    <property type="project" value="UniProtKB-KW"/>
</dbReference>